<gene>
    <name evidence="8" type="ORF">DASC09_008920</name>
</gene>
<feature type="transmembrane region" description="Helical" evidence="7">
    <location>
        <begin position="409"/>
        <end position="432"/>
    </location>
</feature>
<accession>A0AAV5QFP4</accession>
<dbReference type="GeneID" id="90071546"/>
<evidence type="ECO:0000256" key="7">
    <source>
        <dbReference type="SAM" id="Phobius"/>
    </source>
</evidence>
<evidence type="ECO:0000256" key="1">
    <source>
        <dbReference type="ARBA" id="ARBA00004141"/>
    </source>
</evidence>
<keyword evidence="5 7" id="KW-1133">Transmembrane helix</keyword>
<feature type="transmembrane region" description="Helical" evidence="7">
    <location>
        <begin position="188"/>
        <end position="208"/>
    </location>
</feature>
<comment type="subcellular location">
    <subcellularLocation>
        <location evidence="1">Membrane</location>
        <topology evidence="1">Multi-pass membrane protein</topology>
    </subcellularLocation>
</comment>
<dbReference type="GO" id="GO:0005886">
    <property type="term" value="C:plasma membrane"/>
    <property type="evidence" value="ECO:0007669"/>
    <property type="project" value="TreeGrafter"/>
</dbReference>
<organism evidence="8 9">
    <name type="scientific">Saccharomycopsis crataegensis</name>
    <dbReference type="NCBI Taxonomy" id="43959"/>
    <lineage>
        <taxon>Eukaryota</taxon>
        <taxon>Fungi</taxon>
        <taxon>Dikarya</taxon>
        <taxon>Ascomycota</taxon>
        <taxon>Saccharomycotina</taxon>
        <taxon>Saccharomycetes</taxon>
        <taxon>Saccharomycopsidaceae</taxon>
        <taxon>Saccharomycopsis</taxon>
    </lineage>
</organism>
<proteinExistence type="inferred from homology"/>
<feature type="transmembrane region" description="Helical" evidence="7">
    <location>
        <begin position="82"/>
        <end position="110"/>
    </location>
</feature>
<protein>
    <recommendedName>
        <fullName evidence="10">Urea transport protein</fullName>
    </recommendedName>
</protein>
<keyword evidence="4 7" id="KW-0812">Transmembrane</keyword>
<dbReference type="InterPro" id="IPR050277">
    <property type="entry name" value="Sodium:Solute_Symporter"/>
</dbReference>
<dbReference type="InterPro" id="IPR038377">
    <property type="entry name" value="Na/Glc_symporter_sf"/>
</dbReference>
<dbReference type="EMBL" id="BTFZ01000002">
    <property type="protein sequence ID" value="GMM33567.1"/>
    <property type="molecule type" value="Genomic_DNA"/>
</dbReference>
<comment type="similarity">
    <text evidence="2">Belongs to the sodium:solute symporter (SSF) (TC 2.A.21) family.</text>
</comment>
<dbReference type="Proteomes" id="UP001360560">
    <property type="component" value="Unassembled WGS sequence"/>
</dbReference>
<dbReference type="AlphaFoldDB" id="A0AAV5QFP4"/>
<feature type="transmembrane region" description="Helical" evidence="7">
    <location>
        <begin position="116"/>
        <end position="135"/>
    </location>
</feature>
<dbReference type="PANTHER" id="PTHR48086:SF10">
    <property type="entry name" value="AGR155CP"/>
    <property type="match status" value="1"/>
</dbReference>
<evidence type="ECO:0000313" key="8">
    <source>
        <dbReference type="EMBL" id="GMM33567.1"/>
    </source>
</evidence>
<evidence type="ECO:0000256" key="4">
    <source>
        <dbReference type="ARBA" id="ARBA00022692"/>
    </source>
</evidence>
<feature type="transmembrane region" description="Helical" evidence="7">
    <location>
        <begin position="335"/>
        <end position="357"/>
    </location>
</feature>
<evidence type="ECO:0008006" key="10">
    <source>
        <dbReference type="Google" id="ProtNLM"/>
    </source>
</evidence>
<keyword evidence="6 7" id="KW-0472">Membrane</keyword>
<evidence type="ECO:0000256" key="6">
    <source>
        <dbReference type="ARBA" id="ARBA00023136"/>
    </source>
</evidence>
<dbReference type="GO" id="GO:0015606">
    <property type="term" value="F:spermidine transmembrane transporter activity"/>
    <property type="evidence" value="ECO:0007669"/>
    <property type="project" value="TreeGrafter"/>
</dbReference>
<evidence type="ECO:0000256" key="3">
    <source>
        <dbReference type="ARBA" id="ARBA00022448"/>
    </source>
</evidence>
<feature type="transmembrane region" description="Helical" evidence="7">
    <location>
        <begin position="311"/>
        <end position="329"/>
    </location>
</feature>
<dbReference type="Gene3D" id="1.20.1730.10">
    <property type="entry name" value="Sodium/glucose cotransporter"/>
    <property type="match status" value="1"/>
</dbReference>
<dbReference type="InterPro" id="IPR001734">
    <property type="entry name" value="Na/solute_symporter"/>
</dbReference>
<feature type="transmembrane region" description="Helical" evidence="7">
    <location>
        <begin position="271"/>
        <end position="291"/>
    </location>
</feature>
<evidence type="ECO:0000256" key="2">
    <source>
        <dbReference type="ARBA" id="ARBA00006434"/>
    </source>
</evidence>
<dbReference type="PROSITE" id="PS50283">
    <property type="entry name" value="NA_SOLUT_SYMP_3"/>
    <property type="match status" value="1"/>
</dbReference>
<evidence type="ECO:0000256" key="5">
    <source>
        <dbReference type="ARBA" id="ARBA00022989"/>
    </source>
</evidence>
<keyword evidence="3" id="KW-0813">Transport</keyword>
<name>A0AAV5QFP4_9ASCO</name>
<feature type="transmembrane region" description="Helical" evidence="7">
    <location>
        <begin position="40"/>
        <end position="61"/>
    </location>
</feature>
<comment type="caution">
    <text evidence="8">The sequence shown here is derived from an EMBL/GenBank/DDBJ whole genome shotgun (WGS) entry which is preliminary data.</text>
</comment>
<reference evidence="8 9" key="1">
    <citation type="journal article" date="2023" name="Elife">
        <title>Identification of key yeast species and microbe-microbe interactions impacting larval growth of Drosophila in the wild.</title>
        <authorList>
            <person name="Mure A."/>
            <person name="Sugiura Y."/>
            <person name="Maeda R."/>
            <person name="Honda K."/>
            <person name="Sakurai N."/>
            <person name="Takahashi Y."/>
            <person name="Watada M."/>
            <person name="Katoh T."/>
            <person name="Gotoh A."/>
            <person name="Gotoh Y."/>
            <person name="Taniguchi I."/>
            <person name="Nakamura K."/>
            <person name="Hayashi T."/>
            <person name="Katayama T."/>
            <person name="Uemura T."/>
            <person name="Hattori Y."/>
        </authorList>
    </citation>
    <scope>NUCLEOTIDE SEQUENCE [LARGE SCALE GENOMIC DNA]</scope>
    <source>
        <strain evidence="8 9">SC-9</strain>
    </source>
</reference>
<evidence type="ECO:0000313" key="9">
    <source>
        <dbReference type="Proteomes" id="UP001360560"/>
    </source>
</evidence>
<feature type="transmembrane region" description="Helical" evidence="7">
    <location>
        <begin position="369"/>
        <end position="389"/>
    </location>
</feature>
<sequence>MSLLLLNDGSWFDITNCYGTGAGILTTYTEIANVAGLQGLIIYCLSGSLPMFLFAFLGPVIRRQCPHGFVLTEWCFQRFGRITGLALSLATILTLFLFMIGELAAVYFAIETLTTINGVPAVIIECIVTTIYTSIGGFKVSFITDNIQATFVTLLLVIGTCSISSYIRLDPSVDKEPMLTSNKLAWKLLYILPVAIVTNDCFVSGFWLRTFASKSNRDLLIGTSIAAVLLFIYPFLVGFTGIIAVWNGSMQQGDDNVTNAFFYLVASCPKWVNGLILIFTCCLSTCTFDSLQSSMVSTISNDIFRNKLNLFYIRIGVVLVMIPAVVVGLKCANDVLQIYLIADLISACIIPILFLGLSSKFWFLTGWEVVIGSLGGFFAVFVFGTIYYGSAVEGGKLLIVYNSIYVDDWSAFGAFVVAPGFSLVVGFLTLGIRLTVLYVMSKVKNDDSIFRNAIDRSKHHFDYHPEISAVDTAEDDNGIKLDDGGDVISDNINDVEVQSETLKKKKFFARDIFSF</sequence>
<dbReference type="RefSeq" id="XP_064850567.1">
    <property type="nucleotide sequence ID" value="XM_064994495.1"/>
</dbReference>
<feature type="transmembrane region" description="Helical" evidence="7">
    <location>
        <begin position="147"/>
        <end position="168"/>
    </location>
</feature>
<dbReference type="PANTHER" id="PTHR48086">
    <property type="entry name" value="SODIUM/PROLINE SYMPORTER-RELATED"/>
    <property type="match status" value="1"/>
</dbReference>
<feature type="transmembrane region" description="Helical" evidence="7">
    <location>
        <begin position="220"/>
        <end position="246"/>
    </location>
</feature>
<keyword evidence="9" id="KW-1185">Reference proteome</keyword>